<feature type="transmembrane region" description="Helical" evidence="10">
    <location>
        <begin position="212"/>
        <end position="233"/>
    </location>
</feature>
<feature type="transmembrane region" description="Helical" evidence="10">
    <location>
        <begin position="461"/>
        <end position="481"/>
    </location>
</feature>
<sequence>MTELVQDGAPAATGAAEPKLKLGALTALVVSALIAAGIFSLPQNMAASAGAGAIIIGWAITFVGMLMLAFVFQTLANRKPDVEGGVYGYARAGFGPYMGFNSAWGYWISAWIGNVSYYVVIFSAFSSFAGLEFFGEGNTLPAIICSSILLWAYHFLICRGIQGAAMINIVTTVAKLIPLGLFLVLVFVAFKIETFQLDFWGRPELGSILDQVKSTMLVTTWVFIGIEGASIFSSRAEKMADVGKATMIGFALSIMMFVAVSLLSLGVLSQPELAALKNPSTAGVLKAAVGDWGATLMNAGLIISVGGALLAWTLLAAEVPYLAGKDGTMPAFLGKTNAKGAPVNALLLTNGLVQLFLIITLFNGSAYLDLLYLATSMILIPYLLCALYAVMIAVRKDGYQGAEGAAGKDLAIGVLASVYGCWLLYAAGPKYLLLSMVLYAPGILFYVKARSEQKLAVFTRNEMVLAGIAVLLGLIAAWQLATGALTI</sequence>
<keyword evidence="5 10" id="KW-0812">Transmembrane</keyword>
<dbReference type="InterPro" id="IPR004754">
    <property type="entry name" value="Amino_acid_antiprt"/>
</dbReference>
<dbReference type="RefSeq" id="WP_136552409.1">
    <property type="nucleotide sequence ID" value="NZ_STGJ01000006.1"/>
</dbReference>
<feature type="transmembrane region" description="Helical" evidence="10">
    <location>
        <begin position="431"/>
        <end position="449"/>
    </location>
</feature>
<dbReference type="PANTHER" id="PTHR42770:SF4">
    <property type="entry name" value="ARGININE_ORNITHINE ANTIPORTER-RELATED"/>
    <property type="match status" value="1"/>
</dbReference>
<evidence type="ECO:0000313" key="12">
    <source>
        <dbReference type="Proteomes" id="UP000308891"/>
    </source>
</evidence>
<feature type="transmembrane region" description="Helical" evidence="10">
    <location>
        <begin position="115"/>
        <end position="134"/>
    </location>
</feature>
<evidence type="ECO:0000256" key="6">
    <source>
        <dbReference type="ARBA" id="ARBA00022970"/>
    </source>
</evidence>
<dbReference type="GO" id="GO:0005886">
    <property type="term" value="C:plasma membrane"/>
    <property type="evidence" value="ECO:0007669"/>
    <property type="project" value="UniProtKB-SubCell"/>
</dbReference>
<dbReference type="OrthoDB" id="3185104at2"/>
<name>A0A4T0UXC0_9NEIS</name>
<keyword evidence="3" id="KW-0813">Transport</keyword>
<feature type="transmembrane region" description="Helical" evidence="10">
    <location>
        <begin position="370"/>
        <end position="394"/>
    </location>
</feature>
<proteinExistence type="inferred from homology"/>
<feature type="transmembrane region" description="Helical" evidence="10">
    <location>
        <begin position="53"/>
        <end position="76"/>
    </location>
</feature>
<dbReference type="Proteomes" id="UP000308891">
    <property type="component" value="Unassembled WGS sequence"/>
</dbReference>
<feature type="transmembrane region" description="Helical" evidence="10">
    <location>
        <begin position="245"/>
        <end position="268"/>
    </location>
</feature>
<dbReference type="InterPro" id="IPR002293">
    <property type="entry name" value="AA/rel_permease1"/>
</dbReference>
<evidence type="ECO:0000256" key="9">
    <source>
        <dbReference type="NCBIfam" id="TIGR03810"/>
    </source>
</evidence>
<evidence type="ECO:0000256" key="3">
    <source>
        <dbReference type="ARBA" id="ARBA00022448"/>
    </source>
</evidence>
<feature type="transmembrane region" description="Helical" evidence="10">
    <location>
        <begin position="301"/>
        <end position="323"/>
    </location>
</feature>
<feature type="transmembrane region" description="Helical" evidence="10">
    <location>
        <begin position="343"/>
        <end position="364"/>
    </location>
</feature>
<evidence type="ECO:0000256" key="5">
    <source>
        <dbReference type="ARBA" id="ARBA00022692"/>
    </source>
</evidence>
<reference evidence="11 12" key="1">
    <citation type="submission" date="2019-04" db="EMBL/GenBank/DDBJ databases">
        <title>Crenobacter sp. nov.</title>
        <authorList>
            <person name="Shi S."/>
        </authorList>
    </citation>
    <scope>NUCLEOTIDE SEQUENCE [LARGE SCALE GENOMIC DNA]</scope>
    <source>
        <strain evidence="11 12">GY 70310</strain>
    </source>
</reference>
<dbReference type="NCBIfam" id="TIGR00905">
    <property type="entry name" value="2A0302"/>
    <property type="match status" value="1"/>
</dbReference>
<dbReference type="GO" id="GO:0043858">
    <property type="term" value="F:arginine:ornithine antiporter activity"/>
    <property type="evidence" value="ECO:0007669"/>
    <property type="project" value="UniProtKB-UniRule"/>
</dbReference>
<keyword evidence="12" id="KW-1185">Reference proteome</keyword>
<protein>
    <recommendedName>
        <fullName evidence="9">Arginine-ornithine antiporter</fullName>
    </recommendedName>
</protein>
<evidence type="ECO:0000313" key="11">
    <source>
        <dbReference type="EMBL" id="TIC83779.1"/>
    </source>
</evidence>
<dbReference type="PANTHER" id="PTHR42770">
    <property type="entry name" value="AMINO ACID TRANSPORTER-RELATED"/>
    <property type="match status" value="1"/>
</dbReference>
<accession>A0A4T0UXC0</accession>
<dbReference type="Gene3D" id="1.20.1740.10">
    <property type="entry name" value="Amino acid/polyamine transporter I"/>
    <property type="match status" value="1"/>
</dbReference>
<keyword evidence="6" id="KW-0029">Amino-acid transport</keyword>
<comment type="similarity">
    <text evidence="2">Belongs to the amino acid-polyamine-organocation (APC) superfamily. Basic amino acid/polyamine antiporter (APA) (TC 2.A.3.2) family.</text>
</comment>
<feature type="transmembrane region" description="Helical" evidence="10">
    <location>
        <begin position="406"/>
        <end position="425"/>
    </location>
</feature>
<evidence type="ECO:0000256" key="2">
    <source>
        <dbReference type="ARBA" id="ARBA00008220"/>
    </source>
</evidence>
<keyword evidence="8 10" id="KW-0472">Membrane</keyword>
<dbReference type="AlphaFoldDB" id="A0A4T0UXC0"/>
<evidence type="ECO:0000256" key="10">
    <source>
        <dbReference type="SAM" id="Phobius"/>
    </source>
</evidence>
<gene>
    <name evidence="11" type="primary">arcD</name>
    <name evidence="11" type="ORF">E5K04_07095</name>
</gene>
<dbReference type="InterPro" id="IPR022461">
    <property type="entry name" value="Arg/Orn_antiprt_ArcD"/>
</dbReference>
<feature type="transmembrane region" description="Helical" evidence="10">
    <location>
        <begin position="169"/>
        <end position="192"/>
    </location>
</feature>
<dbReference type="EMBL" id="STGJ01000006">
    <property type="protein sequence ID" value="TIC83779.1"/>
    <property type="molecule type" value="Genomic_DNA"/>
</dbReference>
<dbReference type="InterPro" id="IPR050367">
    <property type="entry name" value="APC_superfamily"/>
</dbReference>
<comment type="caution">
    <text evidence="11">The sequence shown here is derived from an EMBL/GenBank/DDBJ whole genome shotgun (WGS) entry which is preliminary data.</text>
</comment>
<evidence type="ECO:0000256" key="7">
    <source>
        <dbReference type="ARBA" id="ARBA00022989"/>
    </source>
</evidence>
<dbReference type="GO" id="GO:1903826">
    <property type="term" value="P:L-arginine transmembrane transport"/>
    <property type="evidence" value="ECO:0007669"/>
    <property type="project" value="InterPro"/>
</dbReference>
<keyword evidence="7 10" id="KW-1133">Transmembrane helix</keyword>
<keyword evidence="4" id="KW-1003">Cell membrane</keyword>
<comment type="subcellular location">
    <subcellularLocation>
        <location evidence="1">Cell membrane</location>
        <topology evidence="1">Multi-pass membrane protein</topology>
    </subcellularLocation>
</comment>
<feature type="transmembrane region" description="Helical" evidence="10">
    <location>
        <begin position="140"/>
        <end position="157"/>
    </location>
</feature>
<organism evidence="11 12">
    <name type="scientific">Crenobacter intestini</name>
    <dbReference type="NCBI Taxonomy" id="2563443"/>
    <lineage>
        <taxon>Bacteria</taxon>
        <taxon>Pseudomonadati</taxon>
        <taxon>Pseudomonadota</taxon>
        <taxon>Betaproteobacteria</taxon>
        <taxon>Neisseriales</taxon>
        <taxon>Neisseriaceae</taxon>
        <taxon>Crenobacter</taxon>
    </lineage>
</organism>
<dbReference type="GO" id="GO:0006527">
    <property type="term" value="P:L-arginine catabolic process"/>
    <property type="evidence" value="ECO:0007669"/>
    <property type="project" value="UniProtKB-UniRule"/>
</dbReference>
<dbReference type="PIRSF" id="PIRSF006060">
    <property type="entry name" value="AA_transporter"/>
    <property type="match status" value="1"/>
</dbReference>
<evidence type="ECO:0000256" key="8">
    <source>
        <dbReference type="ARBA" id="ARBA00023136"/>
    </source>
</evidence>
<dbReference type="NCBIfam" id="TIGR03810">
    <property type="entry name" value="arg_ornith_anti"/>
    <property type="match status" value="1"/>
</dbReference>
<feature type="transmembrane region" description="Helical" evidence="10">
    <location>
        <begin position="20"/>
        <end position="41"/>
    </location>
</feature>
<evidence type="ECO:0000256" key="4">
    <source>
        <dbReference type="ARBA" id="ARBA00022475"/>
    </source>
</evidence>
<evidence type="ECO:0000256" key="1">
    <source>
        <dbReference type="ARBA" id="ARBA00004651"/>
    </source>
</evidence>
<dbReference type="Pfam" id="PF13520">
    <property type="entry name" value="AA_permease_2"/>
    <property type="match status" value="1"/>
</dbReference>